<comment type="subcellular location">
    <subcellularLocation>
        <location evidence="3">Secreted</location>
        <location evidence="3">Extracellular space</location>
    </subcellularLocation>
</comment>
<feature type="binding site" evidence="15">
    <location>
        <position position="585"/>
    </location>
    <ligand>
        <name>Ca(2+)</name>
        <dbReference type="ChEBI" id="CHEBI:29108"/>
    </ligand>
</feature>
<dbReference type="SMART" id="SM00944">
    <property type="entry name" value="Pro-kuma_activ"/>
    <property type="match status" value="1"/>
</dbReference>
<dbReference type="InterPro" id="IPR036852">
    <property type="entry name" value="Peptidase_S8/S53_dom_sf"/>
</dbReference>
<dbReference type="OrthoDB" id="409122at2759"/>
<dbReference type="GO" id="GO:0004252">
    <property type="term" value="F:serine-type endopeptidase activity"/>
    <property type="evidence" value="ECO:0007669"/>
    <property type="project" value="UniProtKB-UniRule"/>
</dbReference>
<dbReference type="PANTHER" id="PTHR14218">
    <property type="entry name" value="PROTEASE S8 TRIPEPTIDYL PEPTIDASE I CLN2"/>
    <property type="match status" value="1"/>
</dbReference>
<keyword evidence="9 15" id="KW-0378">Hydrolase</keyword>
<dbReference type="STRING" id="764103.G7DTK3"/>
<keyword evidence="18" id="KW-1185">Reference proteome</keyword>
<organism evidence="17 18">
    <name type="scientific">Mixia osmundae (strain CBS 9802 / IAM 14324 / JCM 22182 / KY 12970)</name>
    <dbReference type="NCBI Taxonomy" id="764103"/>
    <lineage>
        <taxon>Eukaryota</taxon>
        <taxon>Fungi</taxon>
        <taxon>Dikarya</taxon>
        <taxon>Basidiomycota</taxon>
        <taxon>Pucciniomycotina</taxon>
        <taxon>Mixiomycetes</taxon>
        <taxon>Mixiales</taxon>
        <taxon>Mixiaceae</taxon>
        <taxon>Mixia</taxon>
    </lineage>
</organism>
<evidence type="ECO:0000256" key="6">
    <source>
        <dbReference type="ARBA" id="ARBA00022670"/>
    </source>
</evidence>
<evidence type="ECO:0000256" key="14">
    <source>
        <dbReference type="ARBA" id="ARBA00023180"/>
    </source>
</evidence>
<evidence type="ECO:0000256" key="12">
    <source>
        <dbReference type="ARBA" id="ARBA00023026"/>
    </source>
</evidence>
<dbReference type="CDD" id="cd04056">
    <property type="entry name" value="Peptidases_S53"/>
    <property type="match status" value="1"/>
</dbReference>
<evidence type="ECO:0000256" key="11">
    <source>
        <dbReference type="ARBA" id="ARBA00022837"/>
    </source>
</evidence>
<dbReference type="MEROPS" id="S53.010"/>
<dbReference type="AlphaFoldDB" id="G7DTK3"/>
<keyword evidence="11 15" id="KW-0106">Calcium</keyword>
<feature type="active site" description="Charge relay system" evidence="15">
    <location>
        <position position="522"/>
    </location>
</feature>
<proteinExistence type="predicted"/>
<evidence type="ECO:0000256" key="13">
    <source>
        <dbReference type="ARBA" id="ARBA00023145"/>
    </source>
</evidence>
<evidence type="ECO:0000256" key="15">
    <source>
        <dbReference type="PROSITE-ProRule" id="PRU01032"/>
    </source>
</evidence>
<reference evidence="17 18" key="2">
    <citation type="journal article" date="2012" name="Open Biol.">
        <title>Characteristics of nucleosomes and linker DNA regions on the genome of the basidiomycete Mixia osmundae revealed by mono- and dinucleosome mapping.</title>
        <authorList>
            <person name="Nishida H."/>
            <person name="Kondo S."/>
            <person name="Matsumoto T."/>
            <person name="Suzuki Y."/>
            <person name="Yoshikawa H."/>
            <person name="Taylor T.D."/>
            <person name="Sugiyama J."/>
        </authorList>
    </citation>
    <scope>NUCLEOTIDE SEQUENCE [LARGE SCALE GENOMIC DNA]</scope>
    <source>
        <strain evidence="18">CBS 9802 / IAM 14324 / JCM 22182 / KY 12970</strain>
    </source>
</reference>
<feature type="domain" description="Peptidase S53" evidence="16">
    <location>
        <begin position="216"/>
        <end position="603"/>
    </location>
</feature>
<comment type="caution">
    <text evidence="17">The sequence shown here is derived from an EMBL/GenBank/DDBJ whole genome shotgun (WGS) entry which is preliminary data.</text>
</comment>
<evidence type="ECO:0000313" key="18">
    <source>
        <dbReference type="Proteomes" id="UP000009131"/>
    </source>
</evidence>
<dbReference type="InterPro" id="IPR030400">
    <property type="entry name" value="Sedolisin_dom"/>
</dbReference>
<dbReference type="Pfam" id="PF09286">
    <property type="entry name" value="Pro-kuma_activ"/>
    <property type="match status" value="1"/>
</dbReference>
<dbReference type="RefSeq" id="XP_014571388.1">
    <property type="nucleotide sequence ID" value="XM_014715902.1"/>
</dbReference>
<keyword evidence="5" id="KW-0964">Secreted</keyword>
<keyword evidence="6 15" id="KW-0645">Protease</keyword>
<evidence type="ECO:0000256" key="8">
    <source>
        <dbReference type="ARBA" id="ARBA00022729"/>
    </source>
</evidence>
<evidence type="ECO:0000256" key="4">
    <source>
        <dbReference type="ARBA" id="ARBA00012462"/>
    </source>
</evidence>
<feature type="binding site" evidence="15">
    <location>
        <position position="565"/>
    </location>
    <ligand>
        <name>Ca(2+)</name>
        <dbReference type="ChEBI" id="CHEBI:29108"/>
    </ligand>
</feature>
<dbReference type="PANTHER" id="PTHR14218:SF15">
    <property type="entry name" value="TRIPEPTIDYL-PEPTIDASE 1"/>
    <property type="match status" value="1"/>
</dbReference>
<evidence type="ECO:0000256" key="7">
    <source>
        <dbReference type="ARBA" id="ARBA00022723"/>
    </source>
</evidence>
<dbReference type="InParanoid" id="G7DTK3"/>
<comment type="cofactor">
    <cofactor evidence="15">
        <name>Ca(2+)</name>
        <dbReference type="ChEBI" id="CHEBI:29108"/>
    </cofactor>
    <text evidence="15">Binds 1 Ca(2+) ion per subunit.</text>
</comment>
<dbReference type="GO" id="GO:0005576">
    <property type="term" value="C:extracellular region"/>
    <property type="evidence" value="ECO:0007669"/>
    <property type="project" value="UniProtKB-SubCell"/>
</dbReference>
<dbReference type="InterPro" id="IPR050819">
    <property type="entry name" value="Tripeptidyl-peptidase_I"/>
</dbReference>
<name>G7DTK3_MIXOS</name>
<dbReference type="EC" id="3.4.14.10" evidence="4"/>
<feature type="active site" description="Charge relay system" evidence="15">
    <location>
        <position position="299"/>
    </location>
</feature>
<feature type="active site" description="Charge relay system" evidence="15">
    <location>
        <position position="303"/>
    </location>
</feature>
<dbReference type="SUPFAM" id="SSF54897">
    <property type="entry name" value="Protease propeptides/inhibitors"/>
    <property type="match status" value="1"/>
</dbReference>
<evidence type="ECO:0000256" key="5">
    <source>
        <dbReference type="ARBA" id="ARBA00022525"/>
    </source>
</evidence>
<feature type="binding site" evidence="15">
    <location>
        <position position="583"/>
    </location>
    <ligand>
        <name>Ca(2+)</name>
        <dbReference type="ChEBI" id="CHEBI:29108"/>
    </ligand>
</feature>
<keyword evidence="10 15" id="KW-0720">Serine protease</keyword>
<dbReference type="eggNOG" id="ENOG502QR6D">
    <property type="taxonomic scope" value="Eukaryota"/>
</dbReference>
<dbReference type="InterPro" id="IPR015366">
    <property type="entry name" value="S53_propep"/>
</dbReference>
<evidence type="ECO:0000256" key="3">
    <source>
        <dbReference type="ARBA" id="ARBA00004239"/>
    </source>
</evidence>
<comment type="catalytic activity">
    <reaction evidence="1">
        <text>Release of an N-terminal tripeptide from a polypeptide.</text>
        <dbReference type="EC" id="3.4.14.10"/>
    </reaction>
</comment>
<reference evidence="17 18" key="1">
    <citation type="journal article" date="2011" name="J. Gen. Appl. Microbiol.">
        <title>Draft genome sequencing of the enigmatic basidiomycete Mixia osmundae.</title>
        <authorList>
            <person name="Nishida H."/>
            <person name="Nagatsuka Y."/>
            <person name="Sugiyama J."/>
        </authorList>
    </citation>
    <scope>NUCLEOTIDE SEQUENCE [LARGE SCALE GENOMIC DNA]</scope>
    <source>
        <strain evidence="18">CBS 9802 / IAM 14324 / JCM 22182 / KY 12970</strain>
    </source>
</reference>
<dbReference type="HOGENOM" id="CLU_013783_3_0_1"/>
<keyword evidence="14" id="KW-0325">Glycoprotein</keyword>
<dbReference type="CDD" id="cd11377">
    <property type="entry name" value="Pro-peptidase_S53"/>
    <property type="match status" value="1"/>
</dbReference>
<evidence type="ECO:0000256" key="1">
    <source>
        <dbReference type="ARBA" id="ARBA00001910"/>
    </source>
</evidence>
<keyword evidence="12" id="KW-0843">Virulence</keyword>
<protein>
    <recommendedName>
        <fullName evidence="4">tripeptidyl-peptidase II</fullName>
        <ecNumber evidence="4">3.4.14.10</ecNumber>
    </recommendedName>
</protein>
<gene>
    <name evidence="17" type="primary">Mo00496</name>
    <name evidence="17" type="ORF">E5Q_00496</name>
</gene>
<dbReference type="GO" id="GO:0046872">
    <property type="term" value="F:metal ion binding"/>
    <property type="evidence" value="ECO:0007669"/>
    <property type="project" value="UniProtKB-UniRule"/>
</dbReference>
<dbReference type="SUPFAM" id="SSF52743">
    <property type="entry name" value="Subtilisin-like"/>
    <property type="match status" value="1"/>
</dbReference>
<keyword evidence="13" id="KW-0865">Zymogen</keyword>
<dbReference type="Gene3D" id="3.40.50.200">
    <property type="entry name" value="Peptidase S8/S53 domain"/>
    <property type="match status" value="1"/>
</dbReference>
<evidence type="ECO:0000259" key="16">
    <source>
        <dbReference type="PROSITE" id="PS51695"/>
    </source>
</evidence>
<feature type="binding site" evidence="15">
    <location>
        <position position="564"/>
    </location>
    <ligand>
        <name>Ca(2+)</name>
        <dbReference type="ChEBI" id="CHEBI:29108"/>
    </ligand>
</feature>
<dbReference type="OMA" id="HCIRTET"/>
<dbReference type="PROSITE" id="PS51695">
    <property type="entry name" value="SEDOLISIN"/>
    <property type="match status" value="1"/>
</dbReference>
<sequence>MRAFIHVSAIGAVLADLSAYSYKTHHSLSETPRGWSRARDAHPETVLALSIAIKHADTKTLEDRLYRVSDPDSKDYGAHLTQDEANELIKPLKSHSRAVDDWLKQSGVQEHQISKSDAGDWVSIVLPVSKAEALLKARFATYEHSNGATATRTLAYSVPRHLHAAIAGIQPTTYFHSIKVPVLTEQHSQLAKRDYGLDNRTVGILNPKECHWHTHFNSYACLRQIAQTIDYKPFNHPRNRLAVFSALGENAIKSNLRQMLKHERPDLDDSYMFDVELYSGAALDETMTEFRYLLGENMEANLDTQSVAAMIAPIPSTYMSFGGYGPAVSDTWRPADTQQNEPWAVFMKVLQGKKDAELPLAISISYSDDEQTLPADYARHLCSGFAAIGARGSSVFVSTGDSGVADGSGQHCIRTETKKKQFIPSFPPSCPWITSVGATMSRHPEMMMANATKQLWSGSGFSDVFERPAYQEKVVTKYIASLDGQYDGLYTKGGRAYPDLSAQGYGFPIWWGSAIIPVQGTSASTPTAASVVTLLNDARLAKGLPPLGFINPLIWKLEGKGFNDIVTGSTDGCDTPGFLAAPGWDAASGWGTMRFRDLLKLVT</sequence>
<dbReference type="GO" id="GO:0008240">
    <property type="term" value="F:tripeptidyl-peptidase activity"/>
    <property type="evidence" value="ECO:0007669"/>
    <property type="project" value="UniProtKB-EC"/>
</dbReference>
<keyword evidence="7 15" id="KW-0479">Metal-binding</keyword>
<dbReference type="EMBL" id="BABT02000025">
    <property type="protein sequence ID" value="GAA93850.1"/>
    <property type="molecule type" value="Genomic_DNA"/>
</dbReference>
<evidence type="ECO:0000313" key="17">
    <source>
        <dbReference type="EMBL" id="GAA93850.1"/>
    </source>
</evidence>
<evidence type="ECO:0000256" key="2">
    <source>
        <dbReference type="ARBA" id="ARBA00002451"/>
    </source>
</evidence>
<evidence type="ECO:0000256" key="9">
    <source>
        <dbReference type="ARBA" id="ARBA00022801"/>
    </source>
</evidence>
<comment type="function">
    <text evidence="2">Secreted tripeptidyl-peptidase which degrades proteins at acidic pHs and is involved in virulence.</text>
</comment>
<dbReference type="GO" id="GO:0006508">
    <property type="term" value="P:proteolysis"/>
    <property type="evidence" value="ECO:0007669"/>
    <property type="project" value="UniProtKB-KW"/>
</dbReference>
<keyword evidence="8" id="KW-0732">Signal</keyword>
<evidence type="ECO:0000256" key="10">
    <source>
        <dbReference type="ARBA" id="ARBA00022825"/>
    </source>
</evidence>
<dbReference type="Proteomes" id="UP000009131">
    <property type="component" value="Unassembled WGS sequence"/>
</dbReference>
<accession>G7DTK3</accession>
<dbReference type="FunFam" id="3.40.50.200:FF:000015">
    <property type="entry name" value="Tripeptidyl peptidase A"/>
    <property type="match status" value="1"/>
</dbReference>